<dbReference type="InterPro" id="IPR043129">
    <property type="entry name" value="ATPase_NBD"/>
</dbReference>
<name>A0A381TPX9_9ZZZZ</name>
<dbReference type="PANTHER" id="PTHR18964:SF149">
    <property type="entry name" value="BIFUNCTIONAL UDP-N-ACETYLGLUCOSAMINE 2-EPIMERASE_N-ACETYLMANNOSAMINE KINASE"/>
    <property type="match status" value="1"/>
</dbReference>
<dbReference type="InterPro" id="IPR049874">
    <property type="entry name" value="ROK_cs"/>
</dbReference>
<dbReference type="PROSITE" id="PS01125">
    <property type="entry name" value="ROK"/>
    <property type="match status" value="1"/>
</dbReference>
<sequence length="324" mass="33492">MTTANKQFALAADIGGTNIRAALVDSEGRITGRGSINTEPKRGIKDASNRLARLLNAAKATAPVNTAIVGVGVSTAGPIRPDTGTYNNPPNLPGWHDQTMKPELSASMGLPVWVGHDATLAALAETRFGDHLGAENLIYVTISTGVGGGIIANSEMVTGTSGSAGEVGHISVRTGAYKCNVGCDGCFEGNASGPAIARIAQDRWTGEGPLAKMAGGVSGNITSRMVFDAADDGDQIAQEVVELTIENVSIGLGALLNVFNPEALVIGGGVVQGLQRHWDKLRKAVIERSLPGYGETTPLTATRLGDDVSLLGAAQLAFRQARRL</sequence>
<dbReference type="Gene3D" id="3.30.420.40">
    <property type="match status" value="2"/>
</dbReference>
<accession>A0A381TPX9</accession>
<gene>
    <name evidence="1" type="ORF">METZ01_LOCUS70422</name>
</gene>
<dbReference type="Pfam" id="PF00480">
    <property type="entry name" value="ROK"/>
    <property type="match status" value="1"/>
</dbReference>
<protein>
    <recommendedName>
        <fullName evidence="2">ROK family protein</fullName>
    </recommendedName>
</protein>
<dbReference type="SUPFAM" id="SSF53067">
    <property type="entry name" value="Actin-like ATPase domain"/>
    <property type="match status" value="1"/>
</dbReference>
<dbReference type="InterPro" id="IPR000600">
    <property type="entry name" value="ROK"/>
</dbReference>
<reference evidence="1" key="1">
    <citation type="submission" date="2018-05" db="EMBL/GenBank/DDBJ databases">
        <authorList>
            <person name="Lanie J.A."/>
            <person name="Ng W.-L."/>
            <person name="Kazmierczak K.M."/>
            <person name="Andrzejewski T.M."/>
            <person name="Davidsen T.M."/>
            <person name="Wayne K.J."/>
            <person name="Tettelin H."/>
            <person name="Glass J.I."/>
            <person name="Rusch D."/>
            <person name="Podicherti R."/>
            <person name="Tsui H.-C.T."/>
            <person name="Winkler M.E."/>
        </authorList>
    </citation>
    <scope>NUCLEOTIDE SEQUENCE</scope>
</reference>
<dbReference type="PANTHER" id="PTHR18964">
    <property type="entry name" value="ROK (REPRESSOR, ORF, KINASE) FAMILY"/>
    <property type="match status" value="1"/>
</dbReference>
<evidence type="ECO:0008006" key="2">
    <source>
        <dbReference type="Google" id="ProtNLM"/>
    </source>
</evidence>
<organism evidence="1">
    <name type="scientific">marine metagenome</name>
    <dbReference type="NCBI Taxonomy" id="408172"/>
    <lineage>
        <taxon>unclassified sequences</taxon>
        <taxon>metagenomes</taxon>
        <taxon>ecological metagenomes</taxon>
    </lineage>
</organism>
<dbReference type="EMBL" id="UINC01004887">
    <property type="protein sequence ID" value="SVA17568.1"/>
    <property type="molecule type" value="Genomic_DNA"/>
</dbReference>
<proteinExistence type="predicted"/>
<evidence type="ECO:0000313" key="1">
    <source>
        <dbReference type="EMBL" id="SVA17568.1"/>
    </source>
</evidence>
<dbReference type="AlphaFoldDB" id="A0A381TPX9"/>